<protein>
    <submittedName>
        <fullName evidence="1">Uncharacterized protein</fullName>
    </submittedName>
</protein>
<name>X0W2H3_9ZZZZ</name>
<dbReference type="AlphaFoldDB" id="X0W2H3"/>
<comment type="caution">
    <text evidence="1">The sequence shown here is derived from an EMBL/GenBank/DDBJ whole genome shotgun (WGS) entry which is preliminary data.</text>
</comment>
<reference evidence="1" key="1">
    <citation type="journal article" date="2014" name="Front. Microbiol.">
        <title>High frequency of phylogenetically diverse reductive dehalogenase-homologous genes in deep subseafloor sedimentary metagenomes.</title>
        <authorList>
            <person name="Kawai M."/>
            <person name="Futagami T."/>
            <person name="Toyoda A."/>
            <person name="Takaki Y."/>
            <person name="Nishi S."/>
            <person name="Hori S."/>
            <person name="Arai W."/>
            <person name="Tsubouchi T."/>
            <person name="Morono Y."/>
            <person name="Uchiyama I."/>
            <person name="Ito T."/>
            <person name="Fujiyama A."/>
            <person name="Inagaki F."/>
            <person name="Takami H."/>
        </authorList>
    </citation>
    <scope>NUCLEOTIDE SEQUENCE</scope>
    <source>
        <strain evidence="1">Expedition CK06-06</strain>
    </source>
</reference>
<organism evidence="1">
    <name type="scientific">marine sediment metagenome</name>
    <dbReference type="NCBI Taxonomy" id="412755"/>
    <lineage>
        <taxon>unclassified sequences</taxon>
        <taxon>metagenomes</taxon>
        <taxon>ecological metagenomes</taxon>
    </lineage>
</organism>
<dbReference type="EMBL" id="BARS01036007">
    <property type="protein sequence ID" value="GAG24969.1"/>
    <property type="molecule type" value="Genomic_DNA"/>
</dbReference>
<sequence>MNLDTAGDFIKAGAATLAVGSALVDKQAVATGDMDKIRDLAERFVKIVANARAQKG</sequence>
<dbReference type="SUPFAM" id="SSF51569">
    <property type="entry name" value="Aldolase"/>
    <property type="match status" value="1"/>
</dbReference>
<dbReference type="InterPro" id="IPR013785">
    <property type="entry name" value="Aldolase_TIM"/>
</dbReference>
<proteinExistence type="predicted"/>
<gene>
    <name evidence="1" type="ORF">S01H1_55398</name>
</gene>
<dbReference type="Gene3D" id="3.20.20.70">
    <property type="entry name" value="Aldolase class I"/>
    <property type="match status" value="1"/>
</dbReference>
<evidence type="ECO:0000313" key="1">
    <source>
        <dbReference type="EMBL" id="GAG24969.1"/>
    </source>
</evidence>
<accession>X0W2H3</accession>